<feature type="transmembrane region" description="Helical" evidence="1">
    <location>
        <begin position="181"/>
        <end position="199"/>
    </location>
</feature>
<evidence type="ECO:0000256" key="1">
    <source>
        <dbReference type="SAM" id="Phobius"/>
    </source>
</evidence>
<dbReference type="AlphaFoldDB" id="A0ABD5UA10"/>
<sequence length="211" mass="21846">MARYERVALEAPQGRWTETRLHTAGSAGLVGGVLYGFSTLLPETPVRTVAAALGGLFGLLAVVLLLLGIAGYHLRYGHRYGRPGTAFAALTGLAVVGIGVGLVLNTTTTIPDPLAPEEATLGGTVWFLSMLLGYLFATGYGVTLLRAGTPSRLGGVLLVSSIPLAVVVALALDAAGSTVELVFTLPFGLAWAVLGYALWRDDATIAEPVEV</sequence>
<protein>
    <submittedName>
        <fullName evidence="2">Uncharacterized protein</fullName>
    </submittedName>
</protein>
<feature type="transmembrane region" description="Helical" evidence="1">
    <location>
        <begin position="50"/>
        <end position="74"/>
    </location>
</feature>
<organism evidence="2 3">
    <name type="scientific">Halomarina ordinaria</name>
    <dbReference type="NCBI Taxonomy" id="3033939"/>
    <lineage>
        <taxon>Archaea</taxon>
        <taxon>Methanobacteriati</taxon>
        <taxon>Methanobacteriota</taxon>
        <taxon>Stenosarchaea group</taxon>
        <taxon>Halobacteria</taxon>
        <taxon>Halobacteriales</taxon>
        <taxon>Natronomonadaceae</taxon>
        <taxon>Halomarina</taxon>
    </lineage>
</organism>
<evidence type="ECO:0000313" key="2">
    <source>
        <dbReference type="EMBL" id="MFC6835036.1"/>
    </source>
</evidence>
<gene>
    <name evidence="2" type="ORF">ACFQHK_00770</name>
</gene>
<dbReference type="RefSeq" id="WP_304446744.1">
    <property type="nucleotide sequence ID" value="NZ_JARRAH010000001.1"/>
</dbReference>
<dbReference type="Proteomes" id="UP001596406">
    <property type="component" value="Unassembled WGS sequence"/>
</dbReference>
<feature type="transmembrane region" description="Helical" evidence="1">
    <location>
        <begin position="124"/>
        <end position="143"/>
    </location>
</feature>
<keyword evidence="1" id="KW-1133">Transmembrane helix</keyword>
<dbReference type="EMBL" id="JBHSXM010000001">
    <property type="protein sequence ID" value="MFC6835036.1"/>
    <property type="molecule type" value="Genomic_DNA"/>
</dbReference>
<comment type="caution">
    <text evidence="2">The sequence shown here is derived from an EMBL/GenBank/DDBJ whole genome shotgun (WGS) entry which is preliminary data.</text>
</comment>
<feature type="transmembrane region" description="Helical" evidence="1">
    <location>
        <begin position="86"/>
        <end position="104"/>
    </location>
</feature>
<evidence type="ECO:0000313" key="3">
    <source>
        <dbReference type="Proteomes" id="UP001596406"/>
    </source>
</evidence>
<accession>A0ABD5UA10</accession>
<name>A0ABD5UA10_9EURY</name>
<feature type="transmembrane region" description="Helical" evidence="1">
    <location>
        <begin position="155"/>
        <end position="175"/>
    </location>
</feature>
<keyword evidence="1" id="KW-0472">Membrane</keyword>
<keyword evidence="1" id="KW-0812">Transmembrane</keyword>
<reference evidence="2 3" key="1">
    <citation type="journal article" date="2019" name="Int. J. Syst. Evol. Microbiol.">
        <title>The Global Catalogue of Microorganisms (GCM) 10K type strain sequencing project: providing services to taxonomists for standard genome sequencing and annotation.</title>
        <authorList>
            <consortium name="The Broad Institute Genomics Platform"/>
            <consortium name="The Broad Institute Genome Sequencing Center for Infectious Disease"/>
            <person name="Wu L."/>
            <person name="Ma J."/>
        </authorList>
    </citation>
    <scope>NUCLEOTIDE SEQUENCE [LARGE SCALE GENOMIC DNA]</scope>
    <source>
        <strain evidence="2 3">PSRA2</strain>
    </source>
</reference>
<proteinExistence type="predicted"/>
<feature type="transmembrane region" description="Helical" evidence="1">
    <location>
        <begin position="21"/>
        <end position="38"/>
    </location>
</feature>
<keyword evidence="3" id="KW-1185">Reference proteome</keyword>